<keyword evidence="3" id="KW-1185">Reference proteome</keyword>
<dbReference type="EMBL" id="BMGL01000003">
    <property type="protein sequence ID" value="GGE06893.1"/>
    <property type="molecule type" value="Genomic_DNA"/>
</dbReference>
<gene>
    <name evidence="2" type="ORF">GCM10010831_05480</name>
</gene>
<feature type="domain" description="DUF2779" evidence="1">
    <location>
        <begin position="386"/>
        <end position="534"/>
    </location>
</feature>
<dbReference type="Proteomes" id="UP000599688">
    <property type="component" value="Unassembled WGS sequence"/>
</dbReference>
<evidence type="ECO:0000313" key="2">
    <source>
        <dbReference type="EMBL" id="GGE06893.1"/>
    </source>
</evidence>
<accession>A0A916ZQS0</accession>
<sequence length="661" mass="77236">MRYLTKSRFKLGLECPNKLFYTKKDDYANQKNNNPFLEALASGGFQVEELARLHYPGGYLVDDDKSAHYDYEQKVTETNKYLQQKNVVIYEAAFKYNNLFIRVDILEKKGNHINLIEVKAKSFKEGDKKKDVKYNSDWSLYLFDVAFQKYVIEKAHPQFNVKPYLMLADQNKTASIDGLNQMFRIKKNSNSRTGIEKKEVQLAQLNLPEDSVLSLKDVSEIITKIETGEHRILEDYEFEDAIEVLSKAYQDDRYFGYPLNFAKCKHCEFKTDANSKNKKSGFEECFQKQLGWKEEDFKAPNAFEISKLHHTKLKGFNEFNILKLEDINDEQLQPKSESKQVLNGWSLYERQILQKQKALDPDNFTFETLDQELKSEMASWIPPYNFIDFEASTVALPFYKGQHPYEKVVFQFSHHIYHEDGRIEHANEFINVNPGEFPNFEFVRALKAALEQNNGSVFQFSPYENSTLNQVKRQLEASTEPDKESLINFIKTLTTPPKDKDYKGELWQPERGMIDLCEVIKAYYYNPHTKGSNSIKAILPAIFKTSEFIKEKYSQPIADINMTSKNFPDYYEWLRLKDGELEDPYKSLDKPFKDWDTDFERKSDIEEINNGGAALTAYGLTQYTDMSDLERGKLREALLKYCELDTLAMVMVFEHLKEIIE</sequence>
<dbReference type="InterPro" id="IPR021301">
    <property type="entry name" value="DUF2779"/>
</dbReference>
<protein>
    <recommendedName>
        <fullName evidence="1">DUF2779 domain-containing protein</fullName>
    </recommendedName>
</protein>
<dbReference type="AlphaFoldDB" id="A0A916ZQS0"/>
<name>A0A916ZQS0_9FLAO</name>
<proteinExistence type="predicted"/>
<comment type="caution">
    <text evidence="2">The sequence shown here is derived from an EMBL/GenBank/DDBJ whole genome shotgun (WGS) entry which is preliminary data.</text>
</comment>
<evidence type="ECO:0000259" key="1">
    <source>
        <dbReference type="Pfam" id="PF11074"/>
    </source>
</evidence>
<organism evidence="2 3">
    <name type="scientific">Psychroflexus salis</name>
    <dbReference type="NCBI Taxonomy" id="1526574"/>
    <lineage>
        <taxon>Bacteria</taxon>
        <taxon>Pseudomonadati</taxon>
        <taxon>Bacteroidota</taxon>
        <taxon>Flavobacteriia</taxon>
        <taxon>Flavobacteriales</taxon>
        <taxon>Flavobacteriaceae</taxon>
        <taxon>Psychroflexus</taxon>
    </lineage>
</organism>
<evidence type="ECO:0000313" key="3">
    <source>
        <dbReference type="Proteomes" id="UP000599688"/>
    </source>
</evidence>
<reference evidence="2 3" key="1">
    <citation type="journal article" date="2014" name="Int. J. Syst. Evol. Microbiol.">
        <title>Complete genome sequence of Corynebacterium casei LMG S-19264T (=DSM 44701T), isolated from a smear-ripened cheese.</title>
        <authorList>
            <consortium name="US DOE Joint Genome Institute (JGI-PGF)"/>
            <person name="Walter F."/>
            <person name="Albersmeier A."/>
            <person name="Kalinowski J."/>
            <person name="Ruckert C."/>
        </authorList>
    </citation>
    <scope>NUCLEOTIDE SEQUENCE [LARGE SCALE GENOMIC DNA]</scope>
    <source>
        <strain evidence="2 3">CGMCC 1.12925</strain>
    </source>
</reference>
<dbReference type="Pfam" id="PF11074">
    <property type="entry name" value="DUF2779"/>
    <property type="match status" value="1"/>
</dbReference>
<dbReference type="RefSeq" id="WP_188405241.1">
    <property type="nucleotide sequence ID" value="NZ_BMGL01000003.1"/>
</dbReference>